<dbReference type="Pfam" id="PF01740">
    <property type="entry name" value="STAS"/>
    <property type="match status" value="1"/>
</dbReference>
<dbReference type="GO" id="GO:0016020">
    <property type="term" value="C:membrane"/>
    <property type="evidence" value="ECO:0007669"/>
    <property type="project" value="UniProtKB-SubCell"/>
</dbReference>
<dbReference type="SMART" id="SM00100">
    <property type="entry name" value="cNMP"/>
    <property type="match status" value="1"/>
</dbReference>
<evidence type="ECO:0000256" key="1">
    <source>
        <dbReference type="ARBA" id="ARBA00004141"/>
    </source>
</evidence>
<dbReference type="InterPro" id="IPR014710">
    <property type="entry name" value="RmlC-like_jellyroll"/>
</dbReference>
<comment type="subcellular location">
    <subcellularLocation>
        <location evidence="1">Membrane</location>
        <topology evidence="1">Multi-pass membrane protein</topology>
    </subcellularLocation>
</comment>
<dbReference type="STRING" id="2282107.A0A286U5P6"/>
<dbReference type="InterPro" id="IPR011547">
    <property type="entry name" value="SLC26A/SulP_dom"/>
</dbReference>
<dbReference type="InParanoid" id="A0A286U5P6"/>
<keyword evidence="10" id="KW-1185">Reference proteome</keyword>
<dbReference type="FunCoup" id="A0A286U5P6">
    <property type="interactions" value="9"/>
</dbReference>
<organism evidence="9 10">
    <name type="scientific">Pyrrhoderma noxium</name>
    <dbReference type="NCBI Taxonomy" id="2282107"/>
    <lineage>
        <taxon>Eukaryota</taxon>
        <taxon>Fungi</taxon>
        <taxon>Dikarya</taxon>
        <taxon>Basidiomycota</taxon>
        <taxon>Agaricomycotina</taxon>
        <taxon>Agaricomycetes</taxon>
        <taxon>Hymenochaetales</taxon>
        <taxon>Hymenochaetaceae</taxon>
        <taxon>Pyrrhoderma</taxon>
    </lineage>
</organism>
<evidence type="ECO:0000259" key="8">
    <source>
        <dbReference type="PROSITE" id="PS50801"/>
    </source>
</evidence>
<evidence type="ECO:0000256" key="5">
    <source>
        <dbReference type="SAM" id="MobiDB-lite"/>
    </source>
</evidence>
<dbReference type="Pfam" id="PF00916">
    <property type="entry name" value="Sulfate_transp"/>
    <property type="match status" value="1"/>
</dbReference>
<sequence>MSGEYLGSRTEDRARERDSEVSANNTEGRVHENDAYNELGVGSAARDLPSWYNQGARNVLLQRREVHVHEAGVGEDLNTREMSAGNSRQRRGSTSVSMSMNMEYARSWTRAGLLQPQSFLSARSNLHANLSQSPSISYTSPNESSIAPRSSFSGGSRRDSNTANISSVSPLYTDTESTTSPDRAGDFFSRSPSDIRANTVELSTLSMLSVSRPTFPHDLTHASVPESLRSSQARSPPFDGSFQPSERGASISGPSYLGPYQMRTPLTSADLARLTASVVPRKSLETQREHPSEPDPIARLSPKSNFPEDHDEDLTTPSPPSVTPPANAFRPTLPVPQQDRTKFSNNTPISSTPSGISLLLAQQRSQSLCDTRTVDETIYPDSIRISKSAPNENQPTQHDMHSDASNRRTKTGVDDDTMTRATEQTPLLSTSPAPSGSSLGPSHYFTTRPSTPTSETNNKWWTWSSGHTLPIHEPHANDLTSVSKIGKGSSSFVRKIRNSILKNTKERTSKKALEHVAAVIIRSFPAVLLGVLLNILDGLSYGMIMFPSTDIFQNFGGVGVSMFFVTAIIAQLVYSFWGSGFAGANGSMMIEVVPFFHIIAQEITQEVGEENVSQVISTTIAAFALSAILTGFTFFMLGYLRLGVIIGFFPRHILVGCIGGVGVFLLRTGLAVSARIDDDDFSYSLGTLKFLFGNLHILGLWFIPLVLAVLLRLITHNFNHQLIFPTYFILIPVIFYIVVAAAGLDISVLRHSGWVFDMGGSSEAWYKFYSYYSWENTSVRALVATMPTQLALLFFNILHPPLNVPALAVSLDEDVDTNKELVAHGYSNILAGLLGVVPNYLVYVNTLLFYRVGGTTRISGFLLALATFVLLIVGTAPIGYIPIMLVGALIFVLGIDLVKEALWDTRHRVNKTEYLTIISIMVCMSIWDFVIGVLFGIVMCCFFFVVQNSRRRSIRVMFTGDSAISAVRRPSAQRDYIRVVARQTVVLRLQGFLFFGTITQVEEAVRALVDPNEWHQNPIRFLVIDLTVVAGVDMSAAEAFVRIQRILSARSITMVLCGFEAESPIGRALKNVGLLESSSVELFSTFNDAMEWTENAYLQAWFFSQKNEAQAFNKHPAIAFPGRSQESEYTFASTFHNSPRRAEIHAAAGEILENHFIKSSPTPGDEDANDAFAALTQAFSSYGALDRNVYKPLLNALERIDAPAGTLLWNQGDPSDGLFLIESGVLSSTYEFPNRKDTFSESMVGGTLAGELSALSGLPRNSRVVAEKDAILWKLSMEDLARLEEQHPDLMRDFLHLVLKVAKTDYDILFSALSARH</sequence>
<evidence type="ECO:0000256" key="2">
    <source>
        <dbReference type="ARBA" id="ARBA00022692"/>
    </source>
</evidence>
<dbReference type="PANTHER" id="PTHR43310">
    <property type="entry name" value="SULFATE TRANSPORTER YBAR-RELATED"/>
    <property type="match status" value="1"/>
</dbReference>
<keyword evidence="3 6" id="KW-1133">Transmembrane helix</keyword>
<gene>
    <name evidence="9" type="ORF">PNOK_0946900</name>
</gene>
<feature type="transmembrane region" description="Helical" evidence="6">
    <location>
        <begin position="555"/>
        <end position="574"/>
    </location>
</feature>
<dbReference type="InterPro" id="IPR018490">
    <property type="entry name" value="cNMP-bd_dom_sf"/>
</dbReference>
<feature type="transmembrane region" description="Helical" evidence="6">
    <location>
        <begin position="829"/>
        <end position="850"/>
    </location>
</feature>
<evidence type="ECO:0000259" key="7">
    <source>
        <dbReference type="PROSITE" id="PS50042"/>
    </source>
</evidence>
<name>A0A286U5P6_9AGAM</name>
<feature type="compositionally biased region" description="Polar residues" evidence="5">
    <location>
        <begin position="131"/>
        <end position="148"/>
    </location>
</feature>
<feature type="region of interest" description="Disordered" evidence="5">
    <location>
        <begin position="384"/>
        <end position="457"/>
    </location>
</feature>
<proteinExistence type="predicted"/>
<feature type="domain" description="Cyclic nucleotide-binding" evidence="7">
    <location>
        <begin position="1181"/>
        <end position="1301"/>
    </location>
</feature>
<dbReference type="InterPro" id="IPR052706">
    <property type="entry name" value="Membrane-Transporter-like"/>
</dbReference>
<feature type="compositionally biased region" description="Polar residues" evidence="5">
    <location>
        <begin position="444"/>
        <end position="457"/>
    </location>
</feature>
<feature type="transmembrane region" description="Helical" evidence="6">
    <location>
        <begin position="620"/>
        <end position="640"/>
    </location>
</feature>
<feature type="transmembrane region" description="Helical" evidence="6">
    <location>
        <begin position="690"/>
        <end position="710"/>
    </location>
</feature>
<feature type="transmembrane region" description="Helical" evidence="6">
    <location>
        <begin position="652"/>
        <end position="670"/>
    </location>
</feature>
<comment type="caution">
    <text evidence="9">The sequence shown here is derived from an EMBL/GenBank/DDBJ whole genome shotgun (WGS) entry which is preliminary data.</text>
</comment>
<dbReference type="PANTHER" id="PTHR43310:SF4">
    <property type="entry name" value="AFR304WP"/>
    <property type="match status" value="1"/>
</dbReference>
<feature type="transmembrane region" description="Helical" evidence="6">
    <location>
        <begin position="722"/>
        <end position="744"/>
    </location>
</feature>
<feature type="compositionally biased region" description="Polar residues" evidence="5">
    <location>
        <begin position="80"/>
        <end position="97"/>
    </location>
</feature>
<dbReference type="InterPro" id="IPR000595">
    <property type="entry name" value="cNMP-bd_dom"/>
</dbReference>
<keyword evidence="4 6" id="KW-0472">Membrane</keyword>
<reference evidence="9 10" key="1">
    <citation type="journal article" date="2017" name="Mol. Ecol.">
        <title>Comparative and population genomic landscape of Phellinus noxius: A hypervariable fungus causing root rot in trees.</title>
        <authorList>
            <person name="Chung C.L."/>
            <person name="Lee T.J."/>
            <person name="Akiba M."/>
            <person name="Lee H.H."/>
            <person name="Kuo T.H."/>
            <person name="Liu D."/>
            <person name="Ke H.M."/>
            <person name="Yokoi T."/>
            <person name="Roa M.B."/>
            <person name="Lu M.J."/>
            <person name="Chang Y.Y."/>
            <person name="Ann P.J."/>
            <person name="Tsai J.N."/>
            <person name="Chen C.Y."/>
            <person name="Tzean S.S."/>
            <person name="Ota Y."/>
            <person name="Hattori T."/>
            <person name="Sahashi N."/>
            <person name="Liou R.F."/>
            <person name="Kikuchi T."/>
            <person name="Tsai I.J."/>
        </authorList>
    </citation>
    <scope>NUCLEOTIDE SEQUENCE [LARGE SCALE GENOMIC DNA]</scope>
    <source>
        <strain evidence="9 10">FFPRI411160</strain>
    </source>
</reference>
<evidence type="ECO:0000313" key="10">
    <source>
        <dbReference type="Proteomes" id="UP000217199"/>
    </source>
</evidence>
<dbReference type="Gene3D" id="2.60.120.10">
    <property type="entry name" value="Jelly Rolls"/>
    <property type="match status" value="1"/>
</dbReference>
<feature type="region of interest" description="Disordered" evidence="5">
    <location>
        <begin position="279"/>
        <end position="351"/>
    </location>
</feature>
<keyword evidence="2 6" id="KW-0812">Transmembrane</keyword>
<feature type="region of interest" description="Disordered" evidence="5">
    <location>
        <begin position="1"/>
        <end position="36"/>
    </location>
</feature>
<dbReference type="EMBL" id="NBII01000011">
    <property type="protein sequence ID" value="PAV14916.1"/>
    <property type="molecule type" value="Genomic_DNA"/>
</dbReference>
<dbReference type="CDD" id="cd07042">
    <property type="entry name" value="STAS_SulP_like_sulfate_transporter"/>
    <property type="match status" value="1"/>
</dbReference>
<dbReference type="PROSITE" id="PS50801">
    <property type="entry name" value="STAS"/>
    <property type="match status" value="1"/>
</dbReference>
<dbReference type="OrthoDB" id="409725at2759"/>
<feature type="region of interest" description="Disordered" evidence="5">
    <location>
        <begin position="73"/>
        <end position="97"/>
    </location>
</feature>
<dbReference type="InterPro" id="IPR002645">
    <property type="entry name" value="STAS_dom"/>
</dbReference>
<feature type="transmembrane region" description="Helical" evidence="6">
    <location>
        <begin position="862"/>
        <end position="895"/>
    </location>
</feature>
<dbReference type="SUPFAM" id="SSF51206">
    <property type="entry name" value="cAMP-binding domain-like"/>
    <property type="match status" value="1"/>
</dbReference>
<dbReference type="SUPFAM" id="SSF52091">
    <property type="entry name" value="SpoIIaa-like"/>
    <property type="match status" value="1"/>
</dbReference>
<feature type="transmembrane region" description="Helical" evidence="6">
    <location>
        <begin position="915"/>
        <end position="946"/>
    </location>
</feature>
<evidence type="ECO:0000256" key="4">
    <source>
        <dbReference type="ARBA" id="ARBA00023136"/>
    </source>
</evidence>
<dbReference type="Gene3D" id="3.30.750.24">
    <property type="entry name" value="STAS domain"/>
    <property type="match status" value="1"/>
</dbReference>
<evidence type="ECO:0000313" key="9">
    <source>
        <dbReference type="EMBL" id="PAV14916.1"/>
    </source>
</evidence>
<feature type="compositionally biased region" description="Basic and acidic residues" evidence="5">
    <location>
        <begin position="282"/>
        <end position="293"/>
    </location>
</feature>
<feature type="domain" description="STAS" evidence="8">
    <location>
        <begin position="985"/>
        <end position="1093"/>
    </location>
</feature>
<evidence type="ECO:0000256" key="3">
    <source>
        <dbReference type="ARBA" id="ARBA00022989"/>
    </source>
</evidence>
<dbReference type="CDD" id="cd00038">
    <property type="entry name" value="CAP_ED"/>
    <property type="match status" value="1"/>
</dbReference>
<feature type="region of interest" description="Disordered" evidence="5">
    <location>
        <begin position="131"/>
        <end position="191"/>
    </location>
</feature>
<protein>
    <submittedName>
        <fullName evidence="9">Sulfate anion transporter</fullName>
    </submittedName>
</protein>
<feature type="compositionally biased region" description="Polar residues" evidence="5">
    <location>
        <begin position="161"/>
        <end position="181"/>
    </location>
</feature>
<feature type="region of interest" description="Disordered" evidence="5">
    <location>
        <begin position="226"/>
        <end position="256"/>
    </location>
</feature>
<dbReference type="PROSITE" id="PS50042">
    <property type="entry name" value="CNMP_BINDING_3"/>
    <property type="match status" value="1"/>
</dbReference>
<dbReference type="Proteomes" id="UP000217199">
    <property type="component" value="Unassembled WGS sequence"/>
</dbReference>
<dbReference type="InterPro" id="IPR036513">
    <property type="entry name" value="STAS_dom_sf"/>
</dbReference>
<accession>A0A286U5P6</accession>
<feature type="compositionally biased region" description="Low complexity" evidence="5">
    <location>
        <begin position="425"/>
        <end position="442"/>
    </location>
</feature>
<dbReference type="Pfam" id="PF00027">
    <property type="entry name" value="cNMP_binding"/>
    <property type="match status" value="1"/>
</dbReference>
<feature type="compositionally biased region" description="Polar residues" evidence="5">
    <location>
        <begin position="388"/>
        <end position="397"/>
    </location>
</feature>
<evidence type="ECO:0000256" key="6">
    <source>
        <dbReference type="SAM" id="Phobius"/>
    </source>
</evidence>
<feature type="compositionally biased region" description="Basic and acidic residues" evidence="5">
    <location>
        <begin position="9"/>
        <end position="20"/>
    </location>
</feature>